<keyword evidence="4" id="KW-1185">Reference proteome</keyword>
<evidence type="ECO:0000256" key="2">
    <source>
        <dbReference type="ARBA" id="ARBA00023002"/>
    </source>
</evidence>
<dbReference type="Pfam" id="PF00106">
    <property type="entry name" value="adh_short"/>
    <property type="match status" value="2"/>
</dbReference>
<name>A0A4S4M2I2_9APHY</name>
<protein>
    <recommendedName>
        <fullName evidence="5">Very-long-chain 3-oxoacyl-CoA reductase</fullName>
    </recommendedName>
</protein>
<dbReference type="PRINTS" id="PR00081">
    <property type="entry name" value="GDHRDH"/>
</dbReference>
<dbReference type="EMBL" id="SGPM01000545">
    <property type="protein sequence ID" value="THH19326.1"/>
    <property type="molecule type" value="Genomic_DNA"/>
</dbReference>
<evidence type="ECO:0000313" key="4">
    <source>
        <dbReference type="Proteomes" id="UP000308730"/>
    </source>
</evidence>
<keyword evidence="1" id="KW-0521">NADP</keyword>
<dbReference type="GO" id="GO:0030497">
    <property type="term" value="P:fatty acid elongation"/>
    <property type="evidence" value="ECO:0007669"/>
    <property type="project" value="TreeGrafter"/>
</dbReference>
<evidence type="ECO:0008006" key="5">
    <source>
        <dbReference type="Google" id="ProtNLM"/>
    </source>
</evidence>
<comment type="caution">
    <text evidence="3">The sequence shown here is derived from an EMBL/GenBank/DDBJ whole genome shotgun (WGS) entry which is preliminary data.</text>
</comment>
<dbReference type="PIRSF" id="PIRSF000126">
    <property type="entry name" value="11-beta-HSD1"/>
    <property type="match status" value="1"/>
</dbReference>
<evidence type="ECO:0000256" key="1">
    <source>
        <dbReference type="ARBA" id="ARBA00022857"/>
    </source>
</evidence>
<dbReference type="PANTHER" id="PTHR43086:SF2">
    <property type="entry name" value="HYDROXYSTEROID DEHYDROGENASE-LIKE PROTEIN 1"/>
    <property type="match status" value="1"/>
</dbReference>
<dbReference type="OrthoDB" id="5545019at2759"/>
<organism evidence="3 4">
    <name type="scientific">Antrodiella citrinella</name>
    <dbReference type="NCBI Taxonomy" id="2447956"/>
    <lineage>
        <taxon>Eukaryota</taxon>
        <taxon>Fungi</taxon>
        <taxon>Dikarya</taxon>
        <taxon>Basidiomycota</taxon>
        <taxon>Agaricomycotina</taxon>
        <taxon>Agaricomycetes</taxon>
        <taxon>Polyporales</taxon>
        <taxon>Steccherinaceae</taxon>
        <taxon>Antrodiella</taxon>
    </lineage>
</organism>
<dbReference type="Proteomes" id="UP000308730">
    <property type="component" value="Unassembled WGS sequence"/>
</dbReference>
<dbReference type="AlphaFoldDB" id="A0A4S4M2I2"/>
<evidence type="ECO:0000313" key="3">
    <source>
        <dbReference type="EMBL" id="THH19326.1"/>
    </source>
</evidence>
<dbReference type="SUPFAM" id="SSF51735">
    <property type="entry name" value="NAD(P)-binding Rossmann-fold domains"/>
    <property type="match status" value="1"/>
</dbReference>
<accession>A0A4S4M2I2</accession>
<dbReference type="InterPro" id="IPR036291">
    <property type="entry name" value="NAD(P)-bd_dom_sf"/>
</dbReference>
<dbReference type="GO" id="GO:0005783">
    <property type="term" value="C:endoplasmic reticulum"/>
    <property type="evidence" value="ECO:0007669"/>
    <property type="project" value="TreeGrafter"/>
</dbReference>
<dbReference type="InterPro" id="IPR002347">
    <property type="entry name" value="SDR_fam"/>
</dbReference>
<proteinExistence type="predicted"/>
<dbReference type="PANTHER" id="PTHR43086">
    <property type="entry name" value="VERY-LONG-CHAIN 3-OXOOACYL-COA REDUCTASE"/>
    <property type="match status" value="1"/>
</dbReference>
<sequence length="356" mass="38821">MASQLLSLLPASLSTNALVTEHPFLLKTTLVLLQTFVLPGTSLKKYGAGKGAWAVVTGASEGIGREFALQLAQKGFNVLVSARNATALSTLTAEIGKLSGLSTMINHAYIYTGHTDAKCKPGHKVQTKSVVMDFSKVNDTATWAHFAAEVKQLDVGVLINNVGRSHSHPVDFVDTTTDEMDNILNINVNATAHVTKIVVPLMVAKRRGLIISVGSFSGVSVVSPMLAVYSGTKAWLSTWSAALGEELKDKGIDVQCTNTYFVVSNLSKIRRPSLTTPTPNVYVRSVLSKLGLPCGALWTGRPYVVTPYWSHAVIDWFMNVVGWKAQYGRFTHDLHRDILRRVKRKQEREAKTAKSQ</sequence>
<gene>
    <name evidence="3" type="ORF">EUX98_g8799</name>
</gene>
<dbReference type="GO" id="GO:0016491">
    <property type="term" value="F:oxidoreductase activity"/>
    <property type="evidence" value="ECO:0007669"/>
    <property type="project" value="UniProtKB-KW"/>
</dbReference>
<reference evidence="3 4" key="1">
    <citation type="submission" date="2019-02" db="EMBL/GenBank/DDBJ databases">
        <title>Genome sequencing of the rare red list fungi Antrodiella citrinella (Flaviporus citrinellus).</title>
        <authorList>
            <person name="Buettner E."/>
            <person name="Kellner H."/>
        </authorList>
    </citation>
    <scope>NUCLEOTIDE SEQUENCE [LARGE SCALE GENOMIC DNA]</scope>
    <source>
        <strain evidence="3 4">DSM 108506</strain>
    </source>
</reference>
<keyword evidence="2" id="KW-0560">Oxidoreductase</keyword>
<dbReference type="CDD" id="cd05356">
    <property type="entry name" value="17beta-HSD1_like_SDR_c"/>
    <property type="match status" value="1"/>
</dbReference>
<dbReference type="Gene3D" id="3.40.50.720">
    <property type="entry name" value="NAD(P)-binding Rossmann-like Domain"/>
    <property type="match status" value="1"/>
</dbReference>